<protein>
    <submittedName>
        <fullName evidence="2">Uncharacterized protein</fullName>
    </submittedName>
</protein>
<organism evidence="2 3">
    <name type="scientific">Photorhabdus temperata subsp. temperata Meg1</name>
    <dbReference type="NCBI Taxonomy" id="1393735"/>
    <lineage>
        <taxon>Bacteria</taxon>
        <taxon>Pseudomonadati</taxon>
        <taxon>Pseudomonadota</taxon>
        <taxon>Gammaproteobacteria</taxon>
        <taxon>Enterobacterales</taxon>
        <taxon>Morganellaceae</taxon>
        <taxon>Photorhabdus</taxon>
    </lineage>
</organism>
<proteinExistence type="predicted"/>
<evidence type="ECO:0000313" key="3">
    <source>
        <dbReference type="Proteomes" id="UP000028002"/>
    </source>
</evidence>
<dbReference type="AlphaFoldDB" id="A0A081RXH2"/>
<comment type="caution">
    <text evidence="2">The sequence shown here is derived from an EMBL/GenBank/DDBJ whole genome shotgun (WGS) entry which is preliminary data.</text>
</comment>
<dbReference type="EMBL" id="JGVH01000031">
    <property type="protein sequence ID" value="KER03375.1"/>
    <property type="molecule type" value="Genomic_DNA"/>
</dbReference>
<gene>
    <name evidence="2" type="ORF">MEG1DRAFT_02053</name>
</gene>
<reference evidence="2 3" key="1">
    <citation type="submission" date="2014-03" db="EMBL/GenBank/DDBJ databases">
        <title>Draft Genome of Photorhabdus temperata Meg1.</title>
        <authorList>
            <person name="Hurst S.G.IV."/>
            <person name="Morris K."/>
            <person name="Thomas K."/>
            <person name="Tisa L.S."/>
        </authorList>
    </citation>
    <scope>NUCLEOTIDE SEQUENCE [LARGE SCALE GENOMIC DNA]</scope>
    <source>
        <strain evidence="2 3">Meg1</strain>
    </source>
</reference>
<dbReference type="PATRIC" id="fig|1393735.3.peg.2106"/>
<feature type="region of interest" description="Disordered" evidence="1">
    <location>
        <begin position="1"/>
        <end position="21"/>
    </location>
</feature>
<name>A0A081RXH2_PHOTE</name>
<dbReference type="Proteomes" id="UP000028002">
    <property type="component" value="Unassembled WGS sequence"/>
</dbReference>
<accession>A0A081RXH2</accession>
<evidence type="ECO:0000256" key="1">
    <source>
        <dbReference type="SAM" id="MobiDB-lite"/>
    </source>
</evidence>
<sequence>MAEGREVWQAGTGRDHNSALQDADWPAPACAEFCDAKAIRVVMLNRLLAVARPQGGESRLTRWGKGDF</sequence>
<evidence type="ECO:0000313" key="2">
    <source>
        <dbReference type="EMBL" id="KER03375.1"/>
    </source>
</evidence>